<dbReference type="AlphaFoldDB" id="A0A183ITY1"/>
<proteinExistence type="predicted"/>
<reference evidence="3" key="1">
    <citation type="submission" date="2016-06" db="UniProtKB">
        <authorList>
            <consortium name="WormBaseParasite"/>
        </authorList>
    </citation>
    <scope>IDENTIFICATION</scope>
</reference>
<evidence type="ECO:0000313" key="1">
    <source>
        <dbReference type="EMBL" id="VDP11788.1"/>
    </source>
</evidence>
<keyword evidence="2" id="KW-1185">Reference proteome</keyword>
<sequence length="176" mass="19740">MEQRDEALQNIEHFNNLDIIILGDHDIVPELYQLCFCQCQAQMTQEKGGEDGEVSSETQLPDPHRISAREHYTALFVARGVDITTHIQIGVGALVEPYLAHRIIKCKPGSGSVAIIHLKLQLDKYLIFLQIHPLKSQAECDLFCSVRNADFGIRHSSGRFVCEGLSRQQTLESANV</sequence>
<name>A0A183ITY1_9BILA</name>
<reference evidence="1 2" key="2">
    <citation type="submission" date="2018-11" db="EMBL/GenBank/DDBJ databases">
        <authorList>
            <consortium name="Pathogen Informatics"/>
        </authorList>
    </citation>
    <scope>NUCLEOTIDE SEQUENCE [LARGE SCALE GENOMIC DNA]</scope>
</reference>
<accession>A0A183ITY1</accession>
<dbReference type="OrthoDB" id="5862865at2759"/>
<organism evidence="3">
    <name type="scientific">Soboliphyme baturini</name>
    <dbReference type="NCBI Taxonomy" id="241478"/>
    <lineage>
        <taxon>Eukaryota</taxon>
        <taxon>Metazoa</taxon>
        <taxon>Ecdysozoa</taxon>
        <taxon>Nematoda</taxon>
        <taxon>Enoplea</taxon>
        <taxon>Dorylaimia</taxon>
        <taxon>Dioctophymatida</taxon>
        <taxon>Dioctophymatoidea</taxon>
        <taxon>Soboliphymatidae</taxon>
        <taxon>Soboliphyme</taxon>
    </lineage>
</organism>
<dbReference type="WBParaSite" id="SBAD_0000734401-mRNA-1">
    <property type="protein sequence ID" value="SBAD_0000734401-mRNA-1"/>
    <property type="gene ID" value="SBAD_0000734401"/>
</dbReference>
<evidence type="ECO:0000313" key="3">
    <source>
        <dbReference type="WBParaSite" id="SBAD_0000734401-mRNA-1"/>
    </source>
</evidence>
<protein>
    <submittedName>
        <fullName evidence="3">XRN_N domain-containing protein</fullName>
    </submittedName>
</protein>
<evidence type="ECO:0000313" key="2">
    <source>
        <dbReference type="Proteomes" id="UP000270296"/>
    </source>
</evidence>
<dbReference type="Proteomes" id="UP000270296">
    <property type="component" value="Unassembled WGS sequence"/>
</dbReference>
<dbReference type="EMBL" id="UZAM01010299">
    <property type="protein sequence ID" value="VDP11788.1"/>
    <property type="molecule type" value="Genomic_DNA"/>
</dbReference>
<gene>
    <name evidence="1" type="ORF">SBAD_LOCUS7078</name>
</gene>